<proteinExistence type="predicted"/>
<name>A0A1T5M1V1_9GAMM</name>
<sequence>MSSTDTDQDLLKQAALEYHRLSPPGKIKVTPTKPMLTQRDLAL</sequence>
<dbReference type="EMBL" id="FUZV01000002">
    <property type="protein sequence ID" value="SKC82232.1"/>
    <property type="molecule type" value="Genomic_DNA"/>
</dbReference>
<dbReference type="Proteomes" id="UP000190341">
    <property type="component" value="Unassembled WGS sequence"/>
</dbReference>
<keyword evidence="3" id="KW-1185">Reference proteome</keyword>
<gene>
    <name evidence="2" type="ORF">SAMN06296058_3634</name>
</gene>
<dbReference type="AlphaFoldDB" id="A0A1T5M1V1"/>
<reference evidence="2 3" key="1">
    <citation type="submission" date="2017-02" db="EMBL/GenBank/DDBJ databases">
        <authorList>
            <person name="Peterson S.W."/>
        </authorList>
    </citation>
    <scope>NUCLEOTIDE SEQUENCE [LARGE SCALE GENOMIC DNA]</scope>
    <source>
        <strain evidence="2 3">P15</strain>
    </source>
</reference>
<evidence type="ECO:0000313" key="3">
    <source>
        <dbReference type="Proteomes" id="UP000190341"/>
    </source>
</evidence>
<feature type="region of interest" description="Disordered" evidence="1">
    <location>
        <begin position="22"/>
        <end position="43"/>
    </location>
</feature>
<organism evidence="2 3">
    <name type="scientific">Pseudoxanthomonas indica</name>
    <dbReference type="NCBI Taxonomy" id="428993"/>
    <lineage>
        <taxon>Bacteria</taxon>
        <taxon>Pseudomonadati</taxon>
        <taxon>Pseudomonadota</taxon>
        <taxon>Gammaproteobacteria</taxon>
        <taxon>Lysobacterales</taxon>
        <taxon>Lysobacteraceae</taxon>
        <taxon>Pseudoxanthomonas</taxon>
    </lineage>
</organism>
<accession>A0A1T5M1V1</accession>
<protein>
    <submittedName>
        <fullName evidence="2">Uncharacterized protein</fullName>
    </submittedName>
</protein>
<dbReference type="STRING" id="428993.SAMN06296058_3634"/>
<feature type="non-terminal residue" evidence="2">
    <location>
        <position position="43"/>
    </location>
</feature>
<evidence type="ECO:0000313" key="2">
    <source>
        <dbReference type="EMBL" id="SKC82232.1"/>
    </source>
</evidence>
<evidence type="ECO:0000256" key="1">
    <source>
        <dbReference type="SAM" id="MobiDB-lite"/>
    </source>
</evidence>